<sequence length="81" mass="9006">MLTLETNSISDVYFNITGVTFASTPDPPQFEGYCVKYTSQAWYNGSNVLNITYDYLNRTFSAAINNQVNLASIDGYTSISL</sequence>
<dbReference type="AlphaFoldDB" id="A0A914EGJ3"/>
<accession>A0A914EGJ3</accession>
<name>A0A914EGJ3_9BILA</name>
<proteinExistence type="predicted"/>
<evidence type="ECO:0000313" key="1">
    <source>
        <dbReference type="Proteomes" id="UP000887540"/>
    </source>
</evidence>
<evidence type="ECO:0000313" key="2">
    <source>
        <dbReference type="WBParaSite" id="ACRNAN_scaffold7619.g8269.t1"/>
    </source>
</evidence>
<reference evidence="2" key="1">
    <citation type="submission" date="2022-11" db="UniProtKB">
        <authorList>
            <consortium name="WormBaseParasite"/>
        </authorList>
    </citation>
    <scope>IDENTIFICATION</scope>
</reference>
<keyword evidence="1" id="KW-1185">Reference proteome</keyword>
<protein>
    <submittedName>
        <fullName evidence="2">Uncharacterized protein</fullName>
    </submittedName>
</protein>
<dbReference type="WBParaSite" id="ACRNAN_scaffold7619.g8269.t1">
    <property type="protein sequence ID" value="ACRNAN_scaffold7619.g8269.t1"/>
    <property type="gene ID" value="ACRNAN_scaffold7619.g8269"/>
</dbReference>
<dbReference type="Proteomes" id="UP000887540">
    <property type="component" value="Unplaced"/>
</dbReference>
<organism evidence="1 2">
    <name type="scientific">Acrobeloides nanus</name>
    <dbReference type="NCBI Taxonomy" id="290746"/>
    <lineage>
        <taxon>Eukaryota</taxon>
        <taxon>Metazoa</taxon>
        <taxon>Ecdysozoa</taxon>
        <taxon>Nematoda</taxon>
        <taxon>Chromadorea</taxon>
        <taxon>Rhabditida</taxon>
        <taxon>Tylenchina</taxon>
        <taxon>Cephalobomorpha</taxon>
        <taxon>Cephaloboidea</taxon>
        <taxon>Cephalobidae</taxon>
        <taxon>Acrobeloides</taxon>
    </lineage>
</organism>